<dbReference type="InParanoid" id="G7DXA2"/>
<organism evidence="2 3">
    <name type="scientific">Mixia osmundae (strain CBS 9802 / IAM 14324 / JCM 22182 / KY 12970)</name>
    <dbReference type="NCBI Taxonomy" id="764103"/>
    <lineage>
        <taxon>Eukaryota</taxon>
        <taxon>Fungi</taxon>
        <taxon>Dikarya</taxon>
        <taxon>Basidiomycota</taxon>
        <taxon>Pucciniomycotina</taxon>
        <taxon>Mixiomycetes</taxon>
        <taxon>Mixiales</taxon>
        <taxon>Mixiaceae</taxon>
        <taxon>Mixia</taxon>
    </lineage>
</organism>
<reference evidence="2 3" key="2">
    <citation type="journal article" date="2012" name="Open Biol.">
        <title>Characteristics of nucleosomes and linker DNA regions on the genome of the basidiomycete Mixia osmundae revealed by mono- and dinucleosome mapping.</title>
        <authorList>
            <person name="Nishida H."/>
            <person name="Kondo S."/>
            <person name="Matsumoto T."/>
            <person name="Suzuki Y."/>
            <person name="Yoshikawa H."/>
            <person name="Taylor T.D."/>
            <person name="Sugiyama J."/>
        </authorList>
    </citation>
    <scope>NUCLEOTIDE SEQUENCE [LARGE SCALE GENOMIC DNA]</scope>
    <source>
        <strain evidence="3">CBS 9802 / IAM 14324 / JCM 22182 / KY 12970</strain>
    </source>
</reference>
<dbReference type="AlphaFoldDB" id="G7DXA2"/>
<keyword evidence="1" id="KW-0472">Membrane</keyword>
<reference evidence="2 3" key="1">
    <citation type="journal article" date="2011" name="J. Gen. Appl. Microbiol.">
        <title>Draft genome sequencing of the enigmatic basidiomycete Mixia osmundae.</title>
        <authorList>
            <person name="Nishida H."/>
            <person name="Nagatsuka Y."/>
            <person name="Sugiyama J."/>
        </authorList>
    </citation>
    <scope>NUCLEOTIDE SEQUENCE [LARGE SCALE GENOMIC DNA]</scope>
    <source>
        <strain evidence="3">CBS 9802 / IAM 14324 / JCM 22182 / KY 12970</strain>
    </source>
</reference>
<dbReference type="Proteomes" id="UP000009131">
    <property type="component" value="Unassembled WGS sequence"/>
</dbReference>
<sequence>MQIQGPAPLPARQENLERHSVMLYLCVVLWLSVYVARTVSQLQYNFQNYYVRFYETAQCPWIVQPVTTGSLTFTIAADLRSVNFYYTDIPASVTLDLRSHQLQDDTYVVDLGVKWPPPMYAACCKAHFNAVISIKVTRWEAEWSQAPFDAFRLVCGPWSRACAAQFPEEQSFRCAISSESHRSKYSTTRVTRLITVYCPKDLRSLHIAFVPSAYYLRVTATLHSDRKPA</sequence>
<evidence type="ECO:0000313" key="3">
    <source>
        <dbReference type="Proteomes" id="UP000009131"/>
    </source>
</evidence>
<accession>G7DXA2</accession>
<dbReference type="RefSeq" id="XP_014569915.1">
    <property type="nucleotide sequence ID" value="XM_014714429.1"/>
</dbReference>
<comment type="caution">
    <text evidence="2">The sequence shown here is derived from an EMBL/GenBank/DDBJ whole genome shotgun (WGS) entry which is preliminary data.</text>
</comment>
<dbReference type="EMBL" id="BABT02000061">
    <property type="protein sequence ID" value="GAA95212.1"/>
    <property type="molecule type" value="Genomic_DNA"/>
</dbReference>
<keyword evidence="1" id="KW-1133">Transmembrane helix</keyword>
<feature type="transmembrane region" description="Helical" evidence="1">
    <location>
        <begin position="21"/>
        <end position="39"/>
    </location>
</feature>
<keyword evidence="1" id="KW-0812">Transmembrane</keyword>
<protein>
    <submittedName>
        <fullName evidence="2">Uncharacterized protein</fullName>
    </submittedName>
</protein>
<evidence type="ECO:0000313" key="2">
    <source>
        <dbReference type="EMBL" id="GAA95212.1"/>
    </source>
</evidence>
<proteinExistence type="predicted"/>
<dbReference type="HOGENOM" id="CLU_1210105_0_0_1"/>
<name>G7DXA2_MIXOS</name>
<gene>
    <name evidence="2" type="primary">Mo01868</name>
    <name evidence="2" type="ORF">E5Q_01868</name>
</gene>
<evidence type="ECO:0000256" key="1">
    <source>
        <dbReference type="SAM" id="Phobius"/>
    </source>
</evidence>
<keyword evidence="3" id="KW-1185">Reference proteome</keyword>